<dbReference type="AlphaFoldDB" id="A0A7G2JYL0"/>
<evidence type="ECO:0000313" key="2">
    <source>
        <dbReference type="EMBL" id="EFA28361.1"/>
    </source>
</evidence>
<organism evidence="2">
    <name type="scientific">Haemophilus influenzae HK1212</name>
    <dbReference type="NCBI Taxonomy" id="456482"/>
    <lineage>
        <taxon>Bacteria</taxon>
        <taxon>Pseudomonadati</taxon>
        <taxon>Pseudomonadota</taxon>
        <taxon>Gammaproteobacteria</taxon>
        <taxon>Pasteurellales</taxon>
        <taxon>Pasteurellaceae</taxon>
        <taxon>Haemophilus</taxon>
    </lineage>
</organism>
<name>A0A7G2JYL0_HAEIF</name>
<feature type="signal peptide" evidence="1">
    <location>
        <begin position="1"/>
        <end position="20"/>
    </location>
</feature>
<keyword evidence="1" id="KW-0732">Signal</keyword>
<proteinExistence type="predicted"/>
<dbReference type="EMBL" id="ABFC01000790">
    <property type="protein sequence ID" value="EFA28361.1"/>
    <property type="molecule type" value="Genomic_DNA"/>
</dbReference>
<reference evidence="2" key="1">
    <citation type="journal article" date="2010" name="Genomics">
        <title>Tracing phylogenomic events leading to diversity of Haemophilus influenzae and the emergence of Brazilian Purpuric Fever (BPF)-associated clones.</title>
        <authorList>
            <person name="Papazisi L."/>
            <person name="Ratnayake S."/>
            <person name="Remortel B.G."/>
            <person name="Bock G.R."/>
            <person name="Liang W."/>
            <person name="Saeed A.I."/>
            <person name="Liu J."/>
            <person name="Fleischmann R.D."/>
            <person name="Kilian M."/>
            <person name="Peterson S.N."/>
        </authorList>
    </citation>
    <scope>NUCLEOTIDE SEQUENCE [LARGE SCALE GENOMIC DNA]</scope>
    <source>
        <strain evidence="2">HK1212</strain>
    </source>
</reference>
<accession>A0A7G2JYL0</accession>
<evidence type="ECO:0000256" key="1">
    <source>
        <dbReference type="SAM" id="SignalP"/>
    </source>
</evidence>
<protein>
    <submittedName>
        <fullName evidence="2">Predicted permease</fullName>
    </submittedName>
</protein>
<comment type="caution">
    <text evidence="2">The sequence shown here is derived from an EMBL/GenBank/DDBJ whole genome shotgun (WGS) entry which is preliminary data.</text>
</comment>
<gene>
    <name evidence="2" type="ORF">HAINFHK1212_0165</name>
</gene>
<feature type="chain" id="PRO_5028832847" evidence="1">
    <location>
        <begin position="21"/>
        <end position="47"/>
    </location>
</feature>
<sequence>MSLACVTLLGFNLPKAAAHAKVMNFTSNLASFAFSYWADKFFGKWVS</sequence>